<sequence>MCPQSINISKQFRNKERNRVMEMYTSVPKEYQEPEPDYPLSDSDLISYGISQQVPVLRIFETDDLPLHRGDFTSQHAIMVRSRQLSEIAGLIDESVSDQPTLKRFSRHNQSMHFQSSSHMCHLEPGSSQQQQPHTCSKFSCRLKTGFFSGNWTLRGKKELKMRPSVHDITVVQTGKSSSNLTEESPLILGSSTRSSFQLSLQHHFQYHQCYSVNSPEPSDYIHSNHPASINDHRISPVSPHLRNFTSNKFYVDSDRESRRALAETIHTTKTPPQLSPVPENFAQLSTRNPSIATGQSGLIVPVELTTSNGVDEEQEGSVMFISKA</sequence>
<accession>A0A1S0UHB9</accession>
<proteinExistence type="predicted"/>
<dbReference type="OMA" id="KCCADSE"/>
<dbReference type="GeneID" id="9947330"/>
<dbReference type="InParanoid" id="A0A1S0UHB9"/>
<dbReference type="RefSeq" id="XP_020305964.1">
    <property type="nucleotide sequence ID" value="XM_020450367.1"/>
</dbReference>
<protein>
    <submittedName>
        <fullName evidence="1">Uncharacterized protein</fullName>
    </submittedName>
</protein>
<dbReference type="EMBL" id="JH712181">
    <property type="protein sequence ID" value="EJD75080.1"/>
    <property type="molecule type" value="Genomic_DNA"/>
</dbReference>
<dbReference type="AlphaFoldDB" id="A0A1S0UHB9"/>
<reference evidence="1" key="1">
    <citation type="submission" date="2012-04" db="EMBL/GenBank/DDBJ databases">
        <title>The Genome Sequence of Loa loa.</title>
        <authorList>
            <consortium name="The Broad Institute Genome Sequencing Platform"/>
            <consortium name="Broad Institute Genome Sequencing Center for Infectious Disease"/>
            <person name="Nutman T.B."/>
            <person name="Fink D.L."/>
            <person name="Russ C."/>
            <person name="Young S."/>
            <person name="Zeng Q."/>
            <person name="Gargeya S."/>
            <person name="Alvarado L."/>
            <person name="Berlin A."/>
            <person name="Chapman S.B."/>
            <person name="Chen Z."/>
            <person name="Freedman E."/>
            <person name="Gellesch M."/>
            <person name="Goldberg J."/>
            <person name="Griggs A."/>
            <person name="Gujja S."/>
            <person name="Heilman E.R."/>
            <person name="Heiman D."/>
            <person name="Howarth C."/>
            <person name="Mehta T."/>
            <person name="Neiman D."/>
            <person name="Pearson M."/>
            <person name="Roberts A."/>
            <person name="Saif S."/>
            <person name="Shea T."/>
            <person name="Shenoy N."/>
            <person name="Sisk P."/>
            <person name="Stolte C."/>
            <person name="Sykes S."/>
            <person name="White J."/>
            <person name="Yandava C."/>
            <person name="Haas B."/>
            <person name="Henn M.R."/>
            <person name="Nusbaum C."/>
            <person name="Birren B."/>
        </authorList>
    </citation>
    <scope>NUCLEOTIDE SEQUENCE [LARGE SCALE GENOMIC DNA]</scope>
</reference>
<organism evidence="1">
    <name type="scientific">Loa loa</name>
    <name type="common">Eye worm</name>
    <name type="synonym">Filaria loa</name>
    <dbReference type="NCBI Taxonomy" id="7209"/>
    <lineage>
        <taxon>Eukaryota</taxon>
        <taxon>Metazoa</taxon>
        <taxon>Ecdysozoa</taxon>
        <taxon>Nematoda</taxon>
        <taxon>Chromadorea</taxon>
        <taxon>Rhabditida</taxon>
        <taxon>Spirurina</taxon>
        <taxon>Spiruromorpha</taxon>
        <taxon>Filarioidea</taxon>
        <taxon>Onchocercidae</taxon>
        <taxon>Loa</taxon>
    </lineage>
</organism>
<evidence type="ECO:0000313" key="1">
    <source>
        <dbReference type="EMBL" id="EJD75080.1"/>
    </source>
</evidence>
<name>A0A1S0UHB9_LOALO</name>
<dbReference type="CTD" id="9947330"/>
<gene>
    <name evidence="1" type="ORF">LOAG_17705</name>
</gene>
<dbReference type="KEGG" id="loa:LOAG_17705"/>
<dbReference type="OrthoDB" id="5863414at2759"/>